<dbReference type="PIRSF" id="PIRSF006324">
    <property type="entry name" value="LeuE"/>
    <property type="match status" value="1"/>
</dbReference>
<evidence type="ECO:0000256" key="6">
    <source>
        <dbReference type="SAM" id="Phobius"/>
    </source>
</evidence>
<keyword evidence="2" id="KW-1003">Cell membrane</keyword>
<dbReference type="GO" id="GO:0042970">
    <property type="term" value="F:homoserine transmembrane transporter activity"/>
    <property type="evidence" value="ECO:0007669"/>
    <property type="project" value="TreeGrafter"/>
</dbReference>
<feature type="transmembrane region" description="Helical" evidence="6">
    <location>
        <begin position="190"/>
        <end position="208"/>
    </location>
</feature>
<accession>A0A1B1BAL5</accession>
<dbReference type="PANTHER" id="PTHR30086">
    <property type="entry name" value="ARGININE EXPORTER PROTEIN ARGO"/>
    <property type="match status" value="1"/>
</dbReference>
<dbReference type="RefSeq" id="WP_067316008.1">
    <property type="nucleotide sequence ID" value="NZ_CP016279.1"/>
</dbReference>
<evidence type="ECO:0000256" key="5">
    <source>
        <dbReference type="ARBA" id="ARBA00023136"/>
    </source>
</evidence>
<dbReference type="PANTHER" id="PTHR30086:SF14">
    <property type="entry name" value="HOMOSERINE_HOMOSERINE LACTONE EFFLUX PROTEIN"/>
    <property type="match status" value="1"/>
</dbReference>
<name>A0A1B1BAL5_9ACTN</name>
<evidence type="ECO:0000313" key="7">
    <source>
        <dbReference type="EMBL" id="ANP55809.1"/>
    </source>
</evidence>
<dbReference type="Proteomes" id="UP001519309">
    <property type="component" value="Unassembled WGS sequence"/>
</dbReference>
<evidence type="ECO:0000313" key="10">
    <source>
        <dbReference type="Proteomes" id="UP001519309"/>
    </source>
</evidence>
<evidence type="ECO:0000256" key="2">
    <source>
        <dbReference type="ARBA" id="ARBA00022475"/>
    </source>
</evidence>
<feature type="transmembrane region" description="Helical" evidence="6">
    <location>
        <begin position="149"/>
        <end position="170"/>
    </location>
</feature>
<sequence>MPVDAWITCFAASWIFSLSPGSGSVFSMSNGLNYGFRRGYMGAVGLVLGLWAVFLAVVVGLGVIIQASPIAFNVLKWAGVAYLFYLGLSQLLSKASPITLNQGDTPRIGTFTIIGKGISLNLINPKGYIFMLAVIPQFIVSGSPLGPQYVVVALTMAFTDLVVMAFYTGLASRVALRLKTEKQVKMLNKVFGTLFMVAAVVLATFQQAHR</sequence>
<dbReference type="Proteomes" id="UP000092659">
    <property type="component" value="Chromosome"/>
</dbReference>
<keyword evidence="10" id="KW-1185">Reference proteome</keyword>
<feature type="transmembrane region" description="Helical" evidence="6">
    <location>
        <begin position="39"/>
        <end position="63"/>
    </location>
</feature>
<dbReference type="STRING" id="68214.AVL59_44955"/>
<gene>
    <name evidence="7" type="ORF">AVL59_44955</name>
    <name evidence="8" type="ORF">J2Z21_005528</name>
</gene>
<protein>
    <submittedName>
        <fullName evidence="8">Homoserine/homoserine lactone efflux protein</fullName>
    </submittedName>
    <submittedName>
        <fullName evidence="7">Threonine transporter RhtB</fullName>
    </submittedName>
</protein>
<comment type="subcellular location">
    <subcellularLocation>
        <location evidence="1">Cell membrane</location>
        <topology evidence="1">Multi-pass membrane protein</topology>
    </subcellularLocation>
</comment>
<dbReference type="AlphaFoldDB" id="A0A1B1BAL5"/>
<evidence type="ECO:0000256" key="3">
    <source>
        <dbReference type="ARBA" id="ARBA00022692"/>
    </source>
</evidence>
<dbReference type="Pfam" id="PF01810">
    <property type="entry name" value="LysE"/>
    <property type="match status" value="1"/>
</dbReference>
<feature type="transmembrane region" description="Helical" evidence="6">
    <location>
        <begin position="70"/>
        <end position="88"/>
    </location>
</feature>
<keyword evidence="4 6" id="KW-1133">Transmembrane helix</keyword>
<dbReference type="EMBL" id="JAGGLP010000012">
    <property type="protein sequence ID" value="MBP2052541.1"/>
    <property type="molecule type" value="Genomic_DNA"/>
</dbReference>
<dbReference type="InterPro" id="IPR001123">
    <property type="entry name" value="LeuE-type"/>
</dbReference>
<keyword evidence="3 6" id="KW-0812">Transmembrane</keyword>
<dbReference type="KEGG" id="sgs:AVL59_44955"/>
<evidence type="ECO:0000256" key="4">
    <source>
        <dbReference type="ARBA" id="ARBA00022989"/>
    </source>
</evidence>
<dbReference type="EMBL" id="CP016279">
    <property type="protein sequence ID" value="ANP55809.1"/>
    <property type="molecule type" value="Genomic_DNA"/>
</dbReference>
<organism evidence="7 9">
    <name type="scientific">Streptomyces griseochromogenes</name>
    <dbReference type="NCBI Taxonomy" id="68214"/>
    <lineage>
        <taxon>Bacteria</taxon>
        <taxon>Bacillati</taxon>
        <taxon>Actinomycetota</taxon>
        <taxon>Actinomycetes</taxon>
        <taxon>Kitasatosporales</taxon>
        <taxon>Streptomycetaceae</taxon>
        <taxon>Streptomyces</taxon>
    </lineage>
</organism>
<dbReference type="OrthoDB" id="5185770at2"/>
<evidence type="ECO:0000313" key="9">
    <source>
        <dbReference type="Proteomes" id="UP000092659"/>
    </source>
</evidence>
<evidence type="ECO:0000256" key="1">
    <source>
        <dbReference type="ARBA" id="ARBA00004651"/>
    </source>
</evidence>
<reference evidence="7 9" key="1">
    <citation type="submission" date="2016-06" db="EMBL/GenBank/DDBJ databases">
        <title>Complete genome sequence of Streptomyces griseochromogenes ATCC 14511, the Blasticidin S producer.</title>
        <authorList>
            <person name="Wu L."/>
        </authorList>
    </citation>
    <scope>NUCLEOTIDE SEQUENCE [LARGE SCALE GENOMIC DNA]</scope>
    <source>
        <strain evidence="7 9">ATCC 14511</strain>
    </source>
</reference>
<proteinExistence type="predicted"/>
<reference evidence="8 10" key="2">
    <citation type="submission" date="2021-03" db="EMBL/GenBank/DDBJ databases">
        <title>Genomic Encyclopedia of Type Strains, Phase IV (KMG-IV): sequencing the most valuable type-strain genomes for metagenomic binning, comparative biology and taxonomic classification.</title>
        <authorList>
            <person name="Goeker M."/>
        </authorList>
    </citation>
    <scope>NUCLEOTIDE SEQUENCE [LARGE SCALE GENOMIC DNA]</scope>
    <source>
        <strain evidence="8 10">DSM 40499</strain>
    </source>
</reference>
<dbReference type="GO" id="GO:0005886">
    <property type="term" value="C:plasma membrane"/>
    <property type="evidence" value="ECO:0007669"/>
    <property type="project" value="UniProtKB-SubCell"/>
</dbReference>
<evidence type="ECO:0000313" key="8">
    <source>
        <dbReference type="EMBL" id="MBP2052541.1"/>
    </source>
</evidence>
<keyword evidence="5 6" id="KW-0472">Membrane</keyword>